<sequence>MKIIDKVYALVTKDGKYLMTKNNKVIEKIPRKD</sequence>
<accession>A0A8S5M2H0</accession>
<organism evidence="1">
    <name type="scientific">Siphoviridae sp. ctrfD19</name>
    <dbReference type="NCBI Taxonomy" id="2826478"/>
    <lineage>
        <taxon>Viruses</taxon>
        <taxon>Duplodnaviria</taxon>
        <taxon>Heunggongvirae</taxon>
        <taxon>Uroviricota</taxon>
        <taxon>Caudoviricetes</taxon>
    </lineage>
</organism>
<evidence type="ECO:0000313" key="1">
    <source>
        <dbReference type="EMBL" id="DAD76263.1"/>
    </source>
</evidence>
<name>A0A8S5M2H0_9CAUD</name>
<protein>
    <submittedName>
        <fullName evidence="1">Uncharacterized protein</fullName>
    </submittedName>
</protein>
<proteinExistence type="predicted"/>
<reference evidence="1" key="1">
    <citation type="journal article" date="2021" name="Proc. Natl. Acad. Sci. U.S.A.">
        <title>A Catalog of Tens of Thousands of Viruses from Human Metagenomes Reveals Hidden Associations with Chronic Diseases.</title>
        <authorList>
            <person name="Tisza M.J."/>
            <person name="Buck C.B."/>
        </authorList>
    </citation>
    <scope>NUCLEOTIDE SEQUENCE</scope>
    <source>
        <strain evidence="1">CtrfD19</strain>
    </source>
</reference>
<dbReference type="EMBL" id="BK014797">
    <property type="protein sequence ID" value="DAD76263.1"/>
    <property type="molecule type" value="Genomic_DNA"/>
</dbReference>